<proteinExistence type="predicted"/>
<keyword evidence="1" id="KW-0472">Membrane</keyword>
<evidence type="ECO:0000256" key="1">
    <source>
        <dbReference type="SAM" id="Phobius"/>
    </source>
</evidence>
<reference evidence="2 3" key="1">
    <citation type="submission" date="2023-02" db="EMBL/GenBank/DDBJ databases">
        <title>Oceanobacillus kimchii IFOP_LL358 isolated form Alexandrium catenella lab strain.</title>
        <authorList>
            <person name="Gajardo G."/>
            <person name="Ueki S."/>
            <person name="Maruyama F."/>
        </authorList>
    </citation>
    <scope>NUCLEOTIDE SEQUENCE [LARGE SCALE GENOMIC DNA]</scope>
    <source>
        <strain evidence="2 3">IFOP_LL358</strain>
    </source>
</reference>
<protein>
    <submittedName>
        <fullName evidence="2">Uncharacterized protein</fullName>
    </submittedName>
</protein>
<sequence length="40" mass="4260">MEKTEKRNQGLTLVSVVAGGIAGWTVNVGLSIFNNTDTTH</sequence>
<dbReference type="Proteomes" id="UP001275436">
    <property type="component" value="Unassembled WGS sequence"/>
</dbReference>
<evidence type="ECO:0000313" key="3">
    <source>
        <dbReference type="Proteomes" id="UP001275436"/>
    </source>
</evidence>
<name>A0ABQ5TCY4_9BACI</name>
<keyword evidence="3" id="KW-1185">Reference proteome</keyword>
<feature type="transmembrane region" description="Helical" evidence="1">
    <location>
        <begin position="12"/>
        <end position="33"/>
    </location>
</feature>
<dbReference type="EMBL" id="BSKO01000001">
    <property type="protein sequence ID" value="GLO64476.1"/>
    <property type="molecule type" value="Genomic_DNA"/>
</dbReference>
<gene>
    <name evidence="2" type="ORF">MACH08_02600</name>
</gene>
<comment type="caution">
    <text evidence="2">The sequence shown here is derived from an EMBL/GenBank/DDBJ whole genome shotgun (WGS) entry which is preliminary data.</text>
</comment>
<keyword evidence="1" id="KW-0812">Transmembrane</keyword>
<dbReference type="RefSeq" id="WP_017795289.1">
    <property type="nucleotide sequence ID" value="NZ_BSKO01000001.1"/>
</dbReference>
<keyword evidence="1" id="KW-1133">Transmembrane helix</keyword>
<accession>A0ABQ5TCY4</accession>
<organism evidence="2 3">
    <name type="scientific">Oceanobacillus kimchii</name>
    <dbReference type="NCBI Taxonomy" id="746691"/>
    <lineage>
        <taxon>Bacteria</taxon>
        <taxon>Bacillati</taxon>
        <taxon>Bacillota</taxon>
        <taxon>Bacilli</taxon>
        <taxon>Bacillales</taxon>
        <taxon>Bacillaceae</taxon>
        <taxon>Oceanobacillus</taxon>
    </lineage>
</organism>
<evidence type="ECO:0000313" key="2">
    <source>
        <dbReference type="EMBL" id="GLO64476.1"/>
    </source>
</evidence>